<name>A0A0B6YU89_9EUPU</name>
<gene>
    <name evidence="1" type="primary">ORF36058</name>
</gene>
<evidence type="ECO:0000313" key="1">
    <source>
        <dbReference type="EMBL" id="CEK59356.1"/>
    </source>
</evidence>
<dbReference type="EMBL" id="HACG01012491">
    <property type="protein sequence ID" value="CEK59356.1"/>
    <property type="molecule type" value="Transcribed_RNA"/>
</dbReference>
<sequence>SEIVYVVQYHSSASAISRMLTDFSAHSLLQNSSHVTLLARFAHVLKDTVYSSMSFFQFLCIFRLCASGLSG</sequence>
<feature type="non-terminal residue" evidence="1">
    <location>
        <position position="71"/>
    </location>
</feature>
<proteinExistence type="predicted"/>
<organism evidence="1">
    <name type="scientific">Arion vulgaris</name>
    <dbReference type="NCBI Taxonomy" id="1028688"/>
    <lineage>
        <taxon>Eukaryota</taxon>
        <taxon>Metazoa</taxon>
        <taxon>Spiralia</taxon>
        <taxon>Lophotrochozoa</taxon>
        <taxon>Mollusca</taxon>
        <taxon>Gastropoda</taxon>
        <taxon>Heterobranchia</taxon>
        <taxon>Euthyneura</taxon>
        <taxon>Panpulmonata</taxon>
        <taxon>Eupulmonata</taxon>
        <taxon>Stylommatophora</taxon>
        <taxon>Helicina</taxon>
        <taxon>Arionoidea</taxon>
        <taxon>Arionidae</taxon>
        <taxon>Arion</taxon>
    </lineage>
</organism>
<protein>
    <submittedName>
        <fullName evidence="1">Uncharacterized protein</fullName>
    </submittedName>
</protein>
<accession>A0A0B6YU89</accession>
<feature type="non-terminal residue" evidence="1">
    <location>
        <position position="1"/>
    </location>
</feature>
<dbReference type="AlphaFoldDB" id="A0A0B6YU89"/>
<reference evidence="1" key="1">
    <citation type="submission" date="2014-12" db="EMBL/GenBank/DDBJ databases">
        <title>Insight into the proteome of Arion vulgaris.</title>
        <authorList>
            <person name="Aradska J."/>
            <person name="Bulat T."/>
            <person name="Smidak R."/>
            <person name="Sarate P."/>
            <person name="Gangsoo J."/>
            <person name="Sialana F."/>
            <person name="Bilban M."/>
            <person name="Lubec G."/>
        </authorList>
    </citation>
    <scope>NUCLEOTIDE SEQUENCE</scope>
    <source>
        <tissue evidence="1">Skin</tissue>
    </source>
</reference>